<keyword evidence="1" id="KW-0472">Membrane</keyword>
<dbReference type="Proteomes" id="UP000281738">
    <property type="component" value="Unassembled WGS sequence"/>
</dbReference>
<evidence type="ECO:0000256" key="1">
    <source>
        <dbReference type="SAM" id="Phobius"/>
    </source>
</evidence>
<feature type="transmembrane region" description="Helical" evidence="1">
    <location>
        <begin position="119"/>
        <end position="140"/>
    </location>
</feature>
<organism evidence="2 3">
    <name type="scientific">Nocardioides aurantiacus</name>
    <dbReference type="NCBI Taxonomy" id="86796"/>
    <lineage>
        <taxon>Bacteria</taxon>
        <taxon>Bacillati</taxon>
        <taxon>Actinomycetota</taxon>
        <taxon>Actinomycetes</taxon>
        <taxon>Propionibacteriales</taxon>
        <taxon>Nocardioidaceae</taxon>
        <taxon>Nocardioides</taxon>
    </lineage>
</organism>
<feature type="transmembrane region" description="Helical" evidence="1">
    <location>
        <begin position="94"/>
        <end position="112"/>
    </location>
</feature>
<dbReference type="EMBL" id="RKHO01000001">
    <property type="protein sequence ID" value="ROR90151.1"/>
    <property type="molecule type" value="Genomic_DNA"/>
</dbReference>
<comment type="caution">
    <text evidence="2">The sequence shown here is derived from an EMBL/GenBank/DDBJ whole genome shotgun (WGS) entry which is preliminary data.</text>
</comment>
<evidence type="ECO:0000313" key="2">
    <source>
        <dbReference type="EMBL" id="ROR90151.1"/>
    </source>
</evidence>
<feature type="transmembrane region" description="Helical" evidence="1">
    <location>
        <begin position="63"/>
        <end position="82"/>
    </location>
</feature>
<gene>
    <name evidence="2" type="ORF">EDD33_0986</name>
</gene>
<reference evidence="2 3" key="1">
    <citation type="submission" date="2018-11" db="EMBL/GenBank/DDBJ databases">
        <title>Sequencing the genomes of 1000 actinobacteria strains.</title>
        <authorList>
            <person name="Klenk H.-P."/>
        </authorList>
    </citation>
    <scope>NUCLEOTIDE SEQUENCE [LARGE SCALE GENOMIC DNA]</scope>
    <source>
        <strain evidence="2 3">DSM 12652</strain>
    </source>
</reference>
<sequence>MGPGCPAGRARGASSTGQFRLGTVPPVEILRLVLLFVHVLGFVALVGGLLAQLREPERRITWLVRDGAGTAFVAGLLLVGVLEAGDEPVDHAKIGVKLVVGLVVLGLAMAHVRRPRISTGVYAALLGLSVLDVAVALFWAPAHT</sequence>
<keyword evidence="3" id="KW-1185">Reference proteome</keyword>
<proteinExistence type="predicted"/>
<protein>
    <submittedName>
        <fullName evidence="2">Uncharacterized protein</fullName>
    </submittedName>
</protein>
<keyword evidence="1" id="KW-1133">Transmembrane helix</keyword>
<keyword evidence="1" id="KW-0812">Transmembrane</keyword>
<evidence type="ECO:0000313" key="3">
    <source>
        <dbReference type="Proteomes" id="UP000281738"/>
    </source>
</evidence>
<feature type="transmembrane region" description="Helical" evidence="1">
    <location>
        <begin position="29"/>
        <end position="51"/>
    </location>
</feature>
<name>A0A3N2CRK2_9ACTN</name>
<dbReference type="AlphaFoldDB" id="A0A3N2CRK2"/>
<accession>A0A3N2CRK2</accession>